<accession>A0AA40BWW7</accession>
<evidence type="ECO:0000313" key="3">
    <source>
        <dbReference type="EMBL" id="KAK0616537.1"/>
    </source>
</evidence>
<dbReference type="EMBL" id="JAULSU010000005">
    <property type="protein sequence ID" value="KAK0616537.1"/>
    <property type="molecule type" value="Genomic_DNA"/>
</dbReference>
<name>A0AA40BWW7_9PEZI</name>
<feature type="domain" description="NACHT" evidence="2">
    <location>
        <begin position="17"/>
        <end position="155"/>
    </location>
</feature>
<reference evidence="3" key="1">
    <citation type="submission" date="2023-06" db="EMBL/GenBank/DDBJ databases">
        <title>Genome-scale phylogeny and comparative genomics of the fungal order Sordariales.</title>
        <authorList>
            <consortium name="Lawrence Berkeley National Laboratory"/>
            <person name="Hensen N."/>
            <person name="Bonometti L."/>
            <person name="Westerberg I."/>
            <person name="Brannstrom I.O."/>
            <person name="Guillou S."/>
            <person name="Cros-Aarteil S."/>
            <person name="Calhoun S."/>
            <person name="Haridas S."/>
            <person name="Kuo A."/>
            <person name="Mondo S."/>
            <person name="Pangilinan J."/>
            <person name="Riley R."/>
            <person name="Labutti K."/>
            <person name="Andreopoulos B."/>
            <person name="Lipzen A."/>
            <person name="Chen C."/>
            <person name="Yanf M."/>
            <person name="Daum C."/>
            <person name="Ng V."/>
            <person name="Clum A."/>
            <person name="Steindorff A."/>
            <person name="Ohm R."/>
            <person name="Martin F."/>
            <person name="Silar P."/>
            <person name="Natvig D."/>
            <person name="Lalanne C."/>
            <person name="Gautier V."/>
            <person name="Ament-Velasquez S.L."/>
            <person name="Kruys A."/>
            <person name="Hutchinson M.I."/>
            <person name="Powell A.J."/>
            <person name="Barry K."/>
            <person name="Miller A.N."/>
            <person name="Grigoriev I.V."/>
            <person name="Debuchy R."/>
            <person name="Gladieux P."/>
            <person name="Thoren M.H."/>
            <person name="Johannesson H."/>
        </authorList>
    </citation>
    <scope>NUCLEOTIDE SEQUENCE</scope>
    <source>
        <strain evidence="3">CBS 606.72</strain>
    </source>
</reference>
<sequence>MMRSRPWGSFVHGQENRSLWIHGIPGVGKTILVSHLVSRLKRLQADRIGWIFYYRYFGHRQDETEPFLKRIIAQLCQQASVIPTRAVQFYERHRHPSLLTALSIIATLLDKFFNTAYVTVDGIDKSKPYSSLLMLLIALMTDTRFAKFRFLVSSREYLDIELVLKPHAVAVSMTNEAVPDDIQTFLGASLRSNPKFRSWPPSLCQEIEAALANGAKGM</sequence>
<keyword evidence="1" id="KW-0677">Repeat</keyword>
<dbReference type="InterPro" id="IPR007111">
    <property type="entry name" value="NACHT_NTPase"/>
</dbReference>
<proteinExistence type="predicted"/>
<dbReference type="Proteomes" id="UP001175000">
    <property type="component" value="Unassembled WGS sequence"/>
</dbReference>
<evidence type="ECO:0000256" key="1">
    <source>
        <dbReference type="ARBA" id="ARBA00022737"/>
    </source>
</evidence>
<organism evidence="3 4">
    <name type="scientific">Immersiella caudata</name>
    <dbReference type="NCBI Taxonomy" id="314043"/>
    <lineage>
        <taxon>Eukaryota</taxon>
        <taxon>Fungi</taxon>
        <taxon>Dikarya</taxon>
        <taxon>Ascomycota</taxon>
        <taxon>Pezizomycotina</taxon>
        <taxon>Sordariomycetes</taxon>
        <taxon>Sordariomycetidae</taxon>
        <taxon>Sordariales</taxon>
        <taxon>Lasiosphaeriaceae</taxon>
        <taxon>Immersiella</taxon>
    </lineage>
</organism>
<dbReference type="AlphaFoldDB" id="A0AA40BWW7"/>
<dbReference type="Pfam" id="PF24883">
    <property type="entry name" value="NPHP3_N"/>
    <property type="match status" value="1"/>
</dbReference>
<dbReference type="Gene3D" id="3.40.50.300">
    <property type="entry name" value="P-loop containing nucleotide triphosphate hydrolases"/>
    <property type="match status" value="1"/>
</dbReference>
<dbReference type="PANTHER" id="PTHR10039">
    <property type="entry name" value="AMELOGENIN"/>
    <property type="match status" value="1"/>
</dbReference>
<dbReference type="SUPFAM" id="SSF52540">
    <property type="entry name" value="P-loop containing nucleoside triphosphate hydrolases"/>
    <property type="match status" value="1"/>
</dbReference>
<dbReference type="InterPro" id="IPR027417">
    <property type="entry name" value="P-loop_NTPase"/>
</dbReference>
<evidence type="ECO:0000259" key="2">
    <source>
        <dbReference type="PROSITE" id="PS50837"/>
    </source>
</evidence>
<gene>
    <name evidence="3" type="ORF">B0T14DRAFT_523346</name>
</gene>
<dbReference type="PROSITE" id="PS50837">
    <property type="entry name" value="NACHT"/>
    <property type="match status" value="1"/>
</dbReference>
<keyword evidence="4" id="KW-1185">Reference proteome</keyword>
<evidence type="ECO:0000313" key="4">
    <source>
        <dbReference type="Proteomes" id="UP001175000"/>
    </source>
</evidence>
<dbReference type="InterPro" id="IPR056884">
    <property type="entry name" value="NPHP3-like_N"/>
</dbReference>
<protein>
    <recommendedName>
        <fullName evidence="2">NACHT domain-containing protein</fullName>
    </recommendedName>
</protein>
<dbReference type="PANTHER" id="PTHR10039:SF16">
    <property type="entry name" value="GPI INOSITOL-DEACYLASE"/>
    <property type="match status" value="1"/>
</dbReference>
<comment type="caution">
    <text evidence="3">The sequence shown here is derived from an EMBL/GenBank/DDBJ whole genome shotgun (WGS) entry which is preliminary data.</text>
</comment>